<keyword evidence="1" id="KW-0732">Signal</keyword>
<comment type="caution">
    <text evidence="2">The sequence shown here is derived from an EMBL/GenBank/DDBJ whole genome shotgun (WGS) entry which is preliminary data.</text>
</comment>
<reference evidence="2 3" key="2">
    <citation type="journal article" date="2012" name="Open Biol.">
        <title>Characteristics of nucleosomes and linker DNA regions on the genome of the basidiomycete Mixia osmundae revealed by mono- and dinucleosome mapping.</title>
        <authorList>
            <person name="Nishida H."/>
            <person name="Kondo S."/>
            <person name="Matsumoto T."/>
            <person name="Suzuki Y."/>
            <person name="Yoshikawa H."/>
            <person name="Taylor T.D."/>
            <person name="Sugiyama J."/>
        </authorList>
    </citation>
    <scope>NUCLEOTIDE SEQUENCE [LARGE SCALE GENOMIC DNA]</scope>
    <source>
        <strain evidence="3">CBS 9802 / IAM 14324 / JCM 22182 / KY 12970</strain>
    </source>
</reference>
<feature type="chain" id="PRO_5009955799" evidence="1">
    <location>
        <begin position="20"/>
        <end position="163"/>
    </location>
</feature>
<dbReference type="EMBL" id="BABT02000153">
    <property type="protein sequence ID" value="GAA98629.1"/>
    <property type="molecule type" value="Genomic_DNA"/>
</dbReference>
<dbReference type="RefSeq" id="XP_014567564.1">
    <property type="nucleotide sequence ID" value="XM_014712078.1"/>
</dbReference>
<dbReference type="Proteomes" id="UP000009131">
    <property type="component" value="Unassembled WGS sequence"/>
</dbReference>
<protein>
    <submittedName>
        <fullName evidence="2">Uncharacterized protein</fullName>
    </submittedName>
</protein>
<reference evidence="2 3" key="1">
    <citation type="journal article" date="2011" name="J. Gen. Appl. Microbiol.">
        <title>Draft genome sequencing of the enigmatic basidiomycete Mixia osmundae.</title>
        <authorList>
            <person name="Nishida H."/>
            <person name="Nagatsuka Y."/>
            <person name="Sugiyama J."/>
        </authorList>
    </citation>
    <scope>NUCLEOTIDE SEQUENCE [LARGE SCALE GENOMIC DNA]</scope>
    <source>
        <strain evidence="3">CBS 9802 / IAM 14324 / JCM 22182 / KY 12970</strain>
    </source>
</reference>
<dbReference type="AlphaFoldDB" id="G7E719"/>
<sequence length="163" mass="18406">MLLLNNLSLLVLLGAYASAWVPVKSRRSQTGPFQVSVRPVQQSTDRSTWNISLTQQHTIEEAFGSVPDKAAAYHCCWLEVRLVFETALIRVDPMTLVRREFTMKCDASGSKALYPSLEICEDTFREAKSWPITCQWLPGNCEIKYGKIEVGGRTCKYDKLSNV</sequence>
<organism evidence="2 3">
    <name type="scientific">Mixia osmundae (strain CBS 9802 / IAM 14324 / JCM 22182 / KY 12970)</name>
    <dbReference type="NCBI Taxonomy" id="764103"/>
    <lineage>
        <taxon>Eukaryota</taxon>
        <taxon>Fungi</taxon>
        <taxon>Dikarya</taxon>
        <taxon>Basidiomycota</taxon>
        <taxon>Pucciniomycotina</taxon>
        <taxon>Mixiomycetes</taxon>
        <taxon>Mixiales</taxon>
        <taxon>Mixiaceae</taxon>
        <taxon>Mixia</taxon>
    </lineage>
</organism>
<dbReference type="InParanoid" id="G7E719"/>
<evidence type="ECO:0000256" key="1">
    <source>
        <dbReference type="SAM" id="SignalP"/>
    </source>
</evidence>
<keyword evidence="3" id="KW-1185">Reference proteome</keyword>
<evidence type="ECO:0000313" key="3">
    <source>
        <dbReference type="Proteomes" id="UP000009131"/>
    </source>
</evidence>
<proteinExistence type="predicted"/>
<dbReference type="HOGENOM" id="CLU_1627498_0_0_1"/>
<feature type="signal peptide" evidence="1">
    <location>
        <begin position="1"/>
        <end position="19"/>
    </location>
</feature>
<evidence type="ECO:0000313" key="2">
    <source>
        <dbReference type="EMBL" id="GAA98629.1"/>
    </source>
</evidence>
<name>G7E719_MIXOS</name>
<gene>
    <name evidence="2" type="primary">Mo05316</name>
    <name evidence="2" type="ORF">E5Q_05316</name>
</gene>
<accession>G7E719</accession>